<gene>
    <name evidence="2" type="ORF">HS088_TW13G01144</name>
</gene>
<feature type="region of interest" description="Disordered" evidence="1">
    <location>
        <begin position="116"/>
        <end position="206"/>
    </location>
</feature>
<dbReference type="PANTHER" id="PTHR21277:SF29">
    <property type="entry name" value="TRANSCRIPTIONAL REGULATOR OF RNA POLII, SAGA, SUBUNIT"/>
    <property type="match status" value="1"/>
</dbReference>
<dbReference type="GO" id="GO:0000124">
    <property type="term" value="C:SAGA complex"/>
    <property type="evidence" value="ECO:0007669"/>
    <property type="project" value="TreeGrafter"/>
</dbReference>
<sequence>MIGMKMGSRMPTSHQFSRIDTIEMKSRIERKLGSSRAANYFSLLAKYLASKISKSEFDQLCIGAVGRENVPLHNHLIRSIMRNVYLSRTPPSKASKLEGSLNIKVPNGYQRSSLQSLCRDFPQSPRKGRTPILRDRKFRDRPSPLGPHGKSHNISLEESVPKCQEQQSATELLSLGSRPPGSVEDGEEVDQAAGSPSIHSRSPVRPPFGIPMSNKGMQKVLCNGLTSAYHTETCHSRGELPDTRSLRKRLEVMLVREGLNISEDCANLLNNSIDVFMKRLMKPCLELTASRSGQKYLDQGPGPVKHGLNGLWPVRNVEKSSRSAHVSMLDLKVVMELKPLMLGVEWPMQLEKICLRASELN</sequence>
<proteinExistence type="predicted"/>
<dbReference type="InterPro" id="IPR024738">
    <property type="entry name" value="Hfi1/Tada1"/>
</dbReference>
<keyword evidence="3" id="KW-1185">Reference proteome</keyword>
<comment type="caution">
    <text evidence="2">The sequence shown here is derived from an EMBL/GenBank/DDBJ whole genome shotgun (WGS) entry which is preliminary data.</text>
</comment>
<reference evidence="2 3" key="1">
    <citation type="journal article" date="2020" name="Nat. Commun.">
        <title>Genome of Tripterygium wilfordii and identification of cytochrome P450 involved in triptolide biosynthesis.</title>
        <authorList>
            <person name="Tu L."/>
            <person name="Su P."/>
            <person name="Zhang Z."/>
            <person name="Gao L."/>
            <person name="Wang J."/>
            <person name="Hu T."/>
            <person name="Zhou J."/>
            <person name="Zhang Y."/>
            <person name="Zhao Y."/>
            <person name="Liu Y."/>
            <person name="Song Y."/>
            <person name="Tong Y."/>
            <person name="Lu Y."/>
            <person name="Yang J."/>
            <person name="Xu C."/>
            <person name="Jia M."/>
            <person name="Peters R.J."/>
            <person name="Huang L."/>
            <person name="Gao W."/>
        </authorList>
    </citation>
    <scope>NUCLEOTIDE SEQUENCE [LARGE SCALE GENOMIC DNA]</scope>
    <source>
        <strain evidence="3">cv. XIE 37</strain>
        <tissue evidence="2">Leaf</tissue>
    </source>
</reference>
<accession>A0A7J7CW60</accession>
<dbReference type="AlphaFoldDB" id="A0A7J7CW60"/>
<dbReference type="GO" id="GO:0003713">
    <property type="term" value="F:transcription coactivator activity"/>
    <property type="evidence" value="ECO:0007669"/>
    <property type="project" value="TreeGrafter"/>
</dbReference>
<dbReference type="GO" id="GO:0006357">
    <property type="term" value="P:regulation of transcription by RNA polymerase II"/>
    <property type="evidence" value="ECO:0007669"/>
    <property type="project" value="TreeGrafter"/>
</dbReference>
<evidence type="ECO:0000256" key="1">
    <source>
        <dbReference type="SAM" id="MobiDB-lite"/>
    </source>
</evidence>
<organism evidence="2 3">
    <name type="scientific">Tripterygium wilfordii</name>
    <name type="common">Thunder God vine</name>
    <dbReference type="NCBI Taxonomy" id="458696"/>
    <lineage>
        <taxon>Eukaryota</taxon>
        <taxon>Viridiplantae</taxon>
        <taxon>Streptophyta</taxon>
        <taxon>Embryophyta</taxon>
        <taxon>Tracheophyta</taxon>
        <taxon>Spermatophyta</taxon>
        <taxon>Magnoliopsida</taxon>
        <taxon>eudicotyledons</taxon>
        <taxon>Gunneridae</taxon>
        <taxon>Pentapetalae</taxon>
        <taxon>rosids</taxon>
        <taxon>fabids</taxon>
        <taxon>Celastrales</taxon>
        <taxon>Celastraceae</taxon>
        <taxon>Tripterygium</taxon>
    </lineage>
</organism>
<dbReference type="Proteomes" id="UP000593562">
    <property type="component" value="Unassembled WGS sequence"/>
</dbReference>
<dbReference type="InParanoid" id="A0A7J7CW60"/>
<protein>
    <submittedName>
        <fullName evidence="2">Uncharacterized protein</fullName>
    </submittedName>
</protein>
<dbReference type="FunCoup" id="A0A7J7CW60">
    <property type="interactions" value="1279"/>
</dbReference>
<dbReference type="PANTHER" id="PTHR21277">
    <property type="entry name" value="TRANSCRIPTIONAL ADAPTER 1"/>
    <property type="match status" value="1"/>
</dbReference>
<evidence type="ECO:0000313" key="3">
    <source>
        <dbReference type="Proteomes" id="UP000593562"/>
    </source>
</evidence>
<evidence type="ECO:0000313" key="2">
    <source>
        <dbReference type="EMBL" id="KAF5738248.1"/>
    </source>
</evidence>
<feature type="compositionally biased region" description="Basic and acidic residues" evidence="1">
    <location>
        <begin position="132"/>
        <end position="142"/>
    </location>
</feature>
<name>A0A7J7CW60_TRIWF</name>
<dbReference type="OrthoDB" id="10264870at2759"/>
<dbReference type="EMBL" id="JAAARO010000013">
    <property type="protein sequence ID" value="KAF5738248.1"/>
    <property type="molecule type" value="Genomic_DNA"/>
</dbReference>
<dbReference type="Pfam" id="PF12767">
    <property type="entry name" value="SAGA-Tad1"/>
    <property type="match status" value="1"/>
</dbReference>